<organism evidence="2 3">
    <name type="scientific">Humitalea rosea</name>
    <dbReference type="NCBI Taxonomy" id="990373"/>
    <lineage>
        <taxon>Bacteria</taxon>
        <taxon>Pseudomonadati</taxon>
        <taxon>Pseudomonadota</taxon>
        <taxon>Alphaproteobacteria</taxon>
        <taxon>Acetobacterales</taxon>
        <taxon>Roseomonadaceae</taxon>
        <taxon>Humitalea</taxon>
    </lineage>
</organism>
<dbReference type="AlphaFoldDB" id="A0A2W7KDM2"/>
<keyword evidence="3" id="KW-1185">Reference proteome</keyword>
<dbReference type="RefSeq" id="WP_111398373.1">
    <property type="nucleotide sequence ID" value="NZ_QKYU01000011.1"/>
</dbReference>
<gene>
    <name evidence="2" type="ORF">C8P66_111138</name>
</gene>
<evidence type="ECO:0000313" key="3">
    <source>
        <dbReference type="Proteomes" id="UP000249688"/>
    </source>
</evidence>
<dbReference type="InterPro" id="IPR005625">
    <property type="entry name" value="PepSY-ass_TM"/>
</dbReference>
<evidence type="ECO:0000313" key="2">
    <source>
        <dbReference type="EMBL" id="PZW45722.1"/>
    </source>
</evidence>
<feature type="transmembrane region" description="Helical" evidence="1">
    <location>
        <begin position="153"/>
        <end position="180"/>
    </location>
</feature>
<keyword evidence="1" id="KW-1133">Transmembrane helix</keyword>
<reference evidence="2 3" key="1">
    <citation type="submission" date="2018-06" db="EMBL/GenBank/DDBJ databases">
        <title>Genomic Encyclopedia of Archaeal and Bacterial Type Strains, Phase II (KMG-II): from individual species to whole genera.</title>
        <authorList>
            <person name="Goeker M."/>
        </authorList>
    </citation>
    <scope>NUCLEOTIDE SEQUENCE [LARGE SCALE GENOMIC DNA]</scope>
    <source>
        <strain evidence="2 3">DSM 24525</strain>
    </source>
</reference>
<dbReference type="EMBL" id="QKYU01000011">
    <property type="protein sequence ID" value="PZW45722.1"/>
    <property type="molecule type" value="Genomic_DNA"/>
</dbReference>
<dbReference type="Proteomes" id="UP000249688">
    <property type="component" value="Unassembled WGS sequence"/>
</dbReference>
<feature type="transmembrane region" description="Helical" evidence="1">
    <location>
        <begin position="262"/>
        <end position="283"/>
    </location>
</feature>
<feature type="transmembrane region" description="Helical" evidence="1">
    <location>
        <begin position="117"/>
        <end position="141"/>
    </location>
</feature>
<accession>A0A2W7KDM2</accession>
<evidence type="ECO:0000256" key="1">
    <source>
        <dbReference type="SAM" id="Phobius"/>
    </source>
</evidence>
<name>A0A2W7KDM2_9PROT</name>
<comment type="caution">
    <text evidence="2">The sequence shown here is derived from an EMBL/GenBank/DDBJ whole genome shotgun (WGS) entry which is preliminary data.</text>
</comment>
<dbReference type="PANTHER" id="PTHR34219:SF1">
    <property type="entry name" value="PEPSY DOMAIN-CONTAINING PROTEIN"/>
    <property type="match status" value="1"/>
</dbReference>
<feature type="transmembrane region" description="Helical" evidence="1">
    <location>
        <begin position="12"/>
        <end position="33"/>
    </location>
</feature>
<dbReference type="Pfam" id="PF03929">
    <property type="entry name" value="PepSY_TM"/>
    <property type="match status" value="1"/>
</dbReference>
<keyword evidence="1 2" id="KW-0812">Transmembrane</keyword>
<proteinExistence type="predicted"/>
<sequence length="305" mass="31884">MPKPLLLRLHRWIALAFALPLLLVMATGLFLAFEPALKAMTPAGTVTLARIEAAIAAADEMGARGALFVRGYDGTVSIGPRGGETFDLATAQPTQPGALAAAFRTARGLHERLLLDLGWLVTGSTIALILLAPLGLLLGWPRLRNTVAGWHRLAGWGLLPLVVGSPLTGLALAFGVSFAAPLPASAAAPAAMGATLRMVAARHSLDGLDFIRPMDGTPVVRVLDAEGTAVLYRAGADGLAPMPSNWPRLLHEGNWGGVLGSLANLVAAVALLGLLGTGVFIWVRRSLQRRRGRAARRARALAAQP</sequence>
<dbReference type="PANTHER" id="PTHR34219">
    <property type="entry name" value="IRON-REGULATED INNER MEMBRANE PROTEIN-RELATED"/>
    <property type="match status" value="1"/>
</dbReference>
<dbReference type="OrthoDB" id="8016652at2"/>
<keyword evidence="1" id="KW-0472">Membrane</keyword>
<protein>
    <submittedName>
        <fullName evidence="2">PepSY-associated transmembrane protein</fullName>
    </submittedName>
</protein>